<evidence type="ECO:0000256" key="2">
    <source>
        <dbReference type="ARBA" id="ARBA00022801"/>
    </source>
</evidence>
<comment type="caution">
    <text evidence="4">The sequence shown here is derived from an EMBL/GenBank/DDBJ whole genome shotgun (WGS) entry which is preliminary data.</text>
</comment>
<dbReference type="InterPro" id="IPR000169">
    <property type="entry name" value="Pept_cys_AS"/>
</dbReference>
<dbReference type="InterPro" id="IPR038765">
    <property type="entry name" value="Papain-like_cys_pep_sf"/>
</dbReference>
<evidence type="ECO:0000313" key="5">
    <source>
        <dbReference type="Proteomes" id="UP000019141"/>
    </source>
</evidence>
<evidence type="ECO:0008006" key="6">
    <source>
        <dbReference type="Google" id="ProtNLM"/>
    </source>
</evidence>
<organism evidence="4 5">
    <name type="scientific">Entotheonella factor</name>
    <dbReference type="NCBI Taxonomy" id="1429438"/>
    <lineage>
        <taxon>Bacteria</taxon>
        <taxon>Pseudomonadati</taxon>
        <taxon>Nitrospinota/Tectimicrobiota group</taxon>
        <taxon>Candidatus Tectimicrobiota</taxon>
        <taxon>Candidatus Entotheonellia</taxon>
        <taxon>Candidatus Entotheonellales</taxon>
        <taxon>Candidatus Entotheonellaceae</taxon>
        <taxon>Candidatus Entotheonella</taxon>
    </lineage>
</organism>
<evidence type="ECO:0000256" key="1">
    <source>
        <dbReference type="ARBA" id="ARBA00022670"/>
    </source>
</evidence>
<dbReference type="Pfam" id="PF03051">
    <property type="entry name" value="Peptidase_C1_2"/>
    <property type="match status" value="1"/>
</dbReference>
<dbReference type="PANTHER" id="PTHR10363">
    <property type="entry name" value="BLEOMYCIN HYDROLASE"/>
    <property type="match status" value="1"/>
</dbReference>
<dbReference type="EMBL" id="AZHW01001645">
    <property type="protein sequence ID" value="ETW92128.1"/>
    <property type="molecule type" value="Genomic_DNA"/>
</dbReference>
<keyword evidence="2" id="KW-0378">Hydrolase</keyword>
<gene>
    <name evidence="4" type="ORF">ETSY1_45015</name>
</gene>
<dbReference type="GO" id="GO:0043418">
    <property type="term" value="P:homocysteine catabolic process"/>
    <property type="evidence" value="ECO:0007669"/>
    <property type="project" value="TreeGrafter"/>
</dbReference>
<keyword evidence="1" id="KW-0645">Protease</keyword>
<reference evidence="4 5" key="1">
    <citation type="journal article" date="2014" name="Nature">
        <title>An environmental bacterial taxon with a large and distinct metabolic repertoire.</title>
        <authorList>
            <person name="Wilson M.C."/>
            <person name="Mori T."/>
            <person name="Ruckert C."/>
            <person name="Uria A.R."/>
            <person name="Helf M.J."/>
            <person name="Takada K."/>
            <person name="Gernert C."/>
            <person name="Steffens U.A."/>
            <person name="Heycke N."/>
            <person name="Schmitt S."/>
            <person name="Rinke C."/>
            <person name="Helfrich E.J."/>
            <person name="Brachmann A.O."/>
            <person name="Gurgui C."/>
            <person name="Wakimoto T."/>
            <person name="Kracht M."/>
            <person name="Crusemann M."/>
            <person name="Hentschel U."/>
            <person name="Abe I."/>
            <person name="Matsunaga S."/>
            <person name="Kalinowski J."/>
            <person name="Takeyama H."/>
            <person name="Piel J."/>
        </authorList>
    </citation>
    <scope>NUCLEOTIDE SEQUENCE [LARGE SCALE GENOMIC DNA]</scope>
    <source>
        <strain evidence="5">TSY1</strain>
    </source>
</reference>
<dbReference type="Gene3D" id="3.90.70.10">
    <property type="entry name" value="Cysteine proteinases"/>
    <property type="match status" value="1"/>
</dbReference>
<proteinExistence type="predicted"/>
<protein>
    <recommendedName>
        <fullName evidence="6">Aminopeptidase</fullName>
    </recommendedName>
</protein>
<keyword evidence="3" id="KW-0788">Thiol protease</keyword>
<dbReference type="PANTHER" id="PTHR10363:SF2">
    <property type="entry name" value="BLEOMYCIN HYDROLASE"/>
    <property type="match status" value="1"/>
</dbReference>
<accession>W4L213</accession>
<feature type="non-terminal residue" evidence="4">
    <location>
        <position position="270"/>
    </location>
</feature>
<dbReference type="HOGENOM" id="CLU_038600_1_1_7"/>
<keyword evidence="5" id="KW-1185">Reference proteome</keyword>
<dbReference type="GO" id="GO:0070005">
    <property type="term" value="F:cysteine-type aminopeptidase activity"/>
    <property type="evidence" value="ECO:0007669"/>
    <property type="project" value="InterPro"/>
</dbReference>
<evidence type="ECO:0000256" key="3">
    <source>
        <dbReference type="ARBA" id="ARBA00022807"/>
    </source>
</evidence>
<dbReference type="SUPFAM" id="SSF54001">
    <property type="entry name" value="Cysteine proteinases"/>
    <property type="match status" value="1"/>
</dbReference>
<dbReference type="AlphaFoldDB" id="W4L213"/>
<dbReference type="Proteomes" id="UP000019141">
    <property type="component" value="Unassembled WGS sequence"/>
</dbReference>
<sequence length="270" mass="30644">MATTLPTTLMETPAVTAGALTPDALSAFQDDFNAKPAYRLMQNAVTETSIDAVALNRDVVTRADHSFSIHLDDWKVTHQKQSGRCWAFAGMNLIRVSAMKKMNLKQFEFSQNYVMFWDKFEKANWFFEAILQTAGRDVDDRTVHYLLGRPVDDGGQWNMFVNLVRKYGLVPKVQMPETESSSSTGRMNQALLNELRQGARTLRALKSDGASEDACRARKTDILKTVYRILSIHLGTPPSSFIWQWKDKDKAFKRDGEMTPQEFAAQYINS</sequence>
<dbReference type="PROSITE" id="PS00139">
    <property type="entry name" value="THIOL_PROTEASE_CYS"/>
    <property type="match status" value="1"/>
</dbReference>
<dbReference type="InterPro" id="IPR004134">
    <property type="entry name" value="Peptidase_C1B"/>
</dbReference>
<evidence type="ECO:0000313" key="4">
    <source>
        <dbReference type="EMBL" id="ETW92128.1"/>
    </source>
</evidence>
<name>W4L213_ENTF1</name>
<dbReference type="GO" id="GO:0009636">
    <property type="term" value="P:response to toxic substance"/>
    <property type="evidence" value="ECO:0007669"/>
    <property type="project" value="TreeGrafter"/>
</dbReference>
<dbReference type="GO" id="GO:0006508">
    <property type="term" value="P:proteolysis"/>
    <property type="evidence" value="ECO:0007669"/>
    <property type="project" value="UniProtKB-KW"/>
</dbReference>
<dbReference type="GO" id="GO:0005737">
    <property type="term" value="C:cytoplasm"/>
    <property type="evidence" value="ECO:0007669"/>
    <property type="project" value="TreeGrafter"/>
</dbReference>